<gene>
    <name evidence="1" type="ORF">BED47_04010</name>
</gene>
<comment type="caution">
    <text evidence="1">The sequence shown here is derived from an EMBL/GenBank/DDBJ whole genome shotgun (WGS) entry which is preliminary data.</text>
</comment>
<accession>A0ABX2ZUK8</accession>
<sequence>MGSTIFINNGGLKMNKKMKSLFFIILSISFLTACNNQTQSKKKEPTTSISKDIKTDNSIENELINENNQEFVDKVKVVNSELAFAVTYNDVNQLMKDSELAVEGVVLSTENYVNIDKATDIGNPLTKLSFKVNHVLKGDSSLEGKKITILEQGGYISAKQLGMKDKFPNLTEKDLDETFLVIPDGHRPSVKGDEFVAFLSSESYFNTGFDFYEFIAVYQSKFEYDKNSQEYIRPSDDFAEMLKKADSLDEKKVIEEEIKIEKEINDDVTELVEET</sequence>
<protein>
    <recommendedName>
        <fullName evidence="3">Lipoprotein</fullName>
    </recommendedName>
</protein>
<name>A0ABX2ZUK8_9BACI</name>
<evidence type="ECO:0000313" key="2">
    <source>
        <dbReference type="Proteomes" id="UP000094580"/>
    </source>
</evidence>
<proteinExistence type="predicted"/>
<keyword evidence="2" id="KW-1185">Reference proteome</keyword>
<reference evidence="1 2" key="1">
    <citation type="submission" date="2016-07" db="EMBL/GenBank/DDBJ databases">
        <authorList>
            <person name="Townsley L."/>
            <person name="Shank E.A."/>
        </authorList>
    </citation>
    <scope>NUCLEOTIDE SEQUENCE [LARGE SCALE GENOMIC DNA]</scope>
    <source>
        <strain evidence="1 2">CH01</strain>
    </source>
</reference>
<evidence type="ECO:0000313" key="1">
    <source>
        <dbReference type="EMBL" id="ODG93458.1"/>
    </source>
</evidence>
<dbReference type="Proteomes" id="UP000094580">
    <property type="component" value="Unassembled WGS sequence"/>
</dbReference>
<organism evidence="1 2">
    <name type="scientific">Gottfriedia luciferensis</name>
    <dbReference type="NCBI Taxonomy" id="178774"/>
    <lineage>
        <taxon>Bacteria</taxon>
        <taxon>Bacillati</taxon>
        <taxon>Bacillota</taxon>
        <taxon>Bacilli</taxon>
        <taxon>Bacillales</taxon>
        <taxon>Bacillaceae</taxon>
        <taxon>Gottfriedia</taxon>
    </lineage>
</organism>
<dbReference type="EMBL" id="MDKC01000002">
    <property type="protein sequence ID" value="ODG93458.1"/>
    <property type="molecule type" value="Genomic_DNA"/>
</dbReference>
<evidence type="ECO:0008006" key="3">
    <source>
        <dbReference type="Google" id="ProtNLM"/>
    </source>
</evidence>